<dbReference type="AlphaFoldDB" id="A0A840WZF5"/>
<accession>A0A840WZF5</accession>
<keyword evidence="3" id="KW-1185">Reference proteome</keyword>
<comment type="caution">
    <text evidence="2">The sequence shown here is derived from an EMBL/GenBank/DDBJ whole genome shotgun (WGS) entry which is preliminary data.</text>
</comment>
<dbReference type="EMBL" id="JACIJS010000007">
    <property type="protein sequence ID" value="MBB5516530.1"/>
    <property type="molecule type" value="Genomic_DNA"/>
</dbReference>
<dbReference type="Proteomes" id="UP000553766">
    <property type="component" value="Unassembled WGS sequence"/>
</dbReference>
<proteinExistence type="predicted"/>
<gene>
    <name evidence="2" type="ORF">FHS89_002561</name>
</gene>
<dbReference type="RefSeq" id="WP_184012223.1">
    <property type="nucleotide sequence ID" value="NZ_JACIJS010000007.1"/>
</dbReference>
<keyword evidence="1" id="KW-0472">Membrane</keyword>
<evidence type="ECO:0000313" key="2">
    <source>
        <dbReference type="EMBL" id="MBB5516530.1"/>
    </source>
</evidence>
<evidence type="ECO:0008006" key="4">
    <source>
        <dbReference type="Google" id="ProtNLM"/>
    </source>
</evidence>
<feature type="transmembrane region" description="Helical" evidence="1">
    <location>
        <begin position="60"/>
        <end position="79"/>
    </location>
</feature>
<protein>
    <recommendedName>
        <fullName evidence="4">Gene transfer agent protein</fullName>
    </recommendedName>
</protein>
<evidence type="ECO:0000313" key="3">
    <source>
        <dbReference type="Proteomes" id="UP000553766"/>
    </source>
</evidence>
<keyword evidence="1" id="KW-1133">Transmembrane helix</keyword>
<evidence type="ECO:0000256" key="1">
    <source>
        <dbReference type="SAM" id="Phobius"/>
    </source>
</evidence>
<sequence>MSDLGQRRASGGSRYLYEPFSAASARVDTLEAIVEERWVALERRLAGLEQILDRMERRMWTALYGIATFLIVEGVFLILQQTN</sequence>
<keyword evidence="1" id="KW-0812">Transmembrane</keyword>
<reference evidence="2 3" key="1">
    <citation type="submission" date="2020-08" db="EMBL/GenBank/DDBJ databases">
        <title>Genomic Encyclopedia of Type Strains, Phase IV (KMG-IV): sequencing the most valuable type-strain genomes for metagenomic binning, comparative biology and taxonomic classification.</title>
        <authorList>
            <person name="Goeker M."/>
        </authorList>
    </citation>
    <scope>NUCLEOTIDE SEQUENCE [LARGE SCALE GENOMIC DNA]</scope>
    <source>
        <strain evidence="2 3">DSM 103377</strain>
    </source>
</reference>
<name>A0A840WZF5_9RHOB</name>
<organism evidence="2 3">
    <name type="scientific">Rubricella aquisinus</name>
    <dbReference type="NCBI Taxonomy" id="2028108"/>
    <lineage>
        <taxon>Bacteria</taxon>
        <taxon>Pseudomonadati</taxon>
        <taxon>Pseudomonadota</taxon>
        <taxon>Alphaproteobacteria</taxon>
        <taxon>Rhodobacterales</taxon>
        <taxon>Paracoccaceae</taxon>
        <taxon>Rubricella</taxon>
    </lineage>
</organism>